<sequence length="127" mass="13912">MKEVFTAQALRDGKWWVVSIEGTGKTQGKTLREAKEMAVDMISLFHELDATDFEVELIPVLPIKLDKEVKAARAAIVDLELRQIRVAKKSRKAAQDLVQAAGLTGKDAAEVLGISAQRVSQLLRADG</sequence>
<name>A0A6J7SJS5_9ZZZZ</name>
<accession>A0A6J7SJS5</accession>
<dbReference type="EMBL" id="CAFBPZ010000102">
    <property type="protein sequence ID" value="CAB5041313.1"/>
    <property type="molecule type" value="Genomic_DNA"/>
</dbReference>
<evidence type="ECO:0000313" key="2">
    <source>
        <dbReference type="EMBL" id="CAB5041313.1"/>
    </source>
</evidence>
<organism evidence="2">
    <name type="scientific">freshwater metagenome</name>
    <dbReference type="NCBI Taxonomy" id="449393"/>
    <lineage>
        <taxon>unclassified sequences</taxon>
        <taxon>metagenomes</taxon>
        <taxon>ecological metagenomes</taxon>
    </lineage>
</organism>
<dbReference type="InterPro" id="IPR010982">
    <property type="entry name" value="Lambda_DNA-bd_dom_sf"/>
</dbReference>
<dbReference type="GO" id="GO:0003677">
    <property type="term" value="F:DNA binding"/>
    <property type="evidence" value="ECO:0007669"/>
    <property type="project" value="InterPro"/>
</dbReference>
<proteinExistence type="predicted"/>
<evidence type="ECO:0000313" key="1">
    <source>
        <dbReference type="EMBL" id="CAB4906705.1"/>
    </source>
</evidence>
<dbReference type="Gene3D" id="1.10.260.40">
    <property type="entry name" value="lambda repressor-like DNA-binding domains"/>
    <property type="match status" value="1"/>
</dbReference>
<gene>
    <name evidence="1" type="ORF">UFOPK3495_01312</name>
    <name evidence="2" type="ORF">UFOPK4237_01293</name>
</gene>
<dbReference type="AlphaFoldDB" id="A0A6J7SJS5"/>
<reference evidence="2" key="1">
    <citation type="submission" date="2020-05" db="EMBL/GenBank/DDBJ databases">
        <authorList>
            <person name="Chiriac C."/>
            <person name="Salcher M."/>
            <person name="Ghai R."/>
            <person name="Kavagutti S V."/>
        </authorList>
    </citation>
    <scope>NUCLEOTIDE SEQUENCE</scope>
</reference>
<dbReference type="EMBL" id="CAFBMC010000083">
    <property type="protein sequence ID" value="CAB4906705.1"/>
    <property type="molecule type" value="Genomic_DNA"/>
</dbReference>
<protein>
    <submittedName>
        <fullName evidence="2">Unannotated protein</fullName>
    </submittedName>
</protein>